<name>A0A837HQZ9_9BACT</name>
<proteinExistence type="predicted"/>
<accession>A0A837HQZ9</accession>
<dbReference type="EMBL" id="LBWE01000005">
    <property type="protein sequence ID" value="KKR01826.1"/>
    <property type="molecule type" value="Genomic_DNA"/>
</dbReference>
<evidence type="ECO:0000313" key="2">
    <source>
        <dbReference type="Proteomes" id="UP000033998"/>
    </source>
</evidence>
<organism evidence="1 2">
    <name type="scientific">Candidatus Nomurabacteria bacterium GW2011_GWD2_39_12</name>
    <dbReference type="NCBI Taxonomy" id="1618759"/>
    <lineage>
        <taxon>Bacteria</taxon>
        <taxon>Candidatus Nomuraibacteriota</taxon>
    </lineage>
</organism>
<gene>
    <name evidence="1" type="ORF">UT27_C0005G0026</name>
</gene>
<reference evidence="1 2" key="1">
    <citation type="journal article" date="2015" name="Nature">
        <title>rRNA introns, odd ribosomes, and small enigmatic genomes across a large radiation of phyla.</title>
        <authorList>
            <person name="Brown C.T."/>
            <person name="Hug L.A."/>
            <person name="Thomas B.C."/>
            <person name="Sharon I."/>
            <person name="Castelle C.J."/>
            <person name="Singh A."/>
            <person name="Wilkins M.J."/>
            <person name="Williams K.H."/>
            <person name="Banfield J.F."/>
        </authorList>
    </citation>
    <scope>NUCLEOTIDE SEQUENCE [LARGE SCALE GENOMIC DNA]</scope>
</reference>
<evidence type="ECO:0000313" key="1">
    <source>
        <dbReference type="EMBL" id="KKR01826.1"/>
    </source>
</evidence>
<protein>
    <submittedName>
        <fullName evidence="1">Uncharacterized protein</fullName>
    </submittedName>
</protein>
<comment type="caution">
    <text evidence="1">The sequence shown here is derived from an EMBL/GenBank/DDBJ whole genome shotgun (WGS) entry which is preliminary data.</text>
</comment>
<dbReference type="Proteomes" id="UP000033998">
    <property type="component" value="Unassembled WGS sequence"/>
</dbReference>
<sequence>MQKQTINIAPHTPIHLSLKKGDYLAIQTFTPVSGLLIDVKNITKDEVTLQFLNSKPNPEISDIALRIVKGDYKL</sequence>
<dbReference type="AlphaFoldDB" id="A0A837HQZ9"/>